<dbReference type="AlphaFoldDB" id="A0A9Q1IVP3"/>
<dbReference type="EMBL" id="JAINUF010000007">
    <property type="protein sequence ID" value="KAJ8354739.1"/>
    <property type="molecule type" value="Genomic_DNA"/>
</dbReference>
<accession>A0A9Q1IVP3</accession>
<reference evidence="1" key="1">
    <citation type="journal article" date="2023" name="Science">
        <title>Genome structures resolve the early diversification of teleost fishes.</title>
        <authorList>
            <person name="Parey E."/>
            <person name="Louis A."/>
            <person name="Montfort J."/>
            <person name="Bouchez O."/>
            <person name="Roques C."/>
            <person name="Iampietro C."/>
            <person name="Lluch J."/>
            <person name="Castinel A."/>
            <person name="Donnadieu C."/>
            <person name="Desvignes T."/>
            <person name="Floi Bucao C."/>
            <person name="Jouanno E."/>
            <person name="Wen M."/>
            <person name="Mejri S."/>
            <person name="Dirks R."/>
            <person name="Jansen H."/>
            <person name="Henkel C."/>
            <person name="Chen W.J."/>
            <person name="Zahm M."/>
            <person name="Cabau C."/>
            <person name="Klopp C."/>
            <person name="Thompson A.W."/>
            <person name="Robinson-Rechavi M."/>
            <person name="Braasch I."/>
            <person name="Lecointre G."/>
            <person name="Bobe J."/>
            <person name="Postlethwait J.H."/>
            <person name="Berthelot C."/>
            <person name="Roest Crollius H."/>
            <person name="Guiguen Y."/>
        </authorList>
    </citation>
    <scope>NUCLEOTIDE SEQUENCE</scope>
    <source>
        <strain evidence="1">WJC10195</strain>
    </source>
</reference>
<organism evidence="1 2">
    <name type="scientific">Synaphobranchus kaupii</name>
    <name type="common">Kaup's arrowtooth eel</name>
    <dbReference type="NCBI Taxonomy" id="118154"/>
    <lineage>
        <taxon>Eukaryota</taxon>
        <taxon>Metazoa</taxon>
        <taxon>Chordata</taxon>
        <taxon>Craniata</taxon>
        <taxon>Vertebrata</taxon>
        <taxon>Euteleostomi</taxon>
        <taxon>Actinopterygii</taxon>
        <taxon>Neopterygii</taxon>
        <taxon>Teleostei</taxon>
        <taxon>Anguilliformes</taxon>
        <taxon>Synaphobranchidae</taxon>
        <taxon>Synaphobranchus</taxon>
    </lineage>
</organism>
<proteinExistence type="predicted"/>
<comment type="caution">
    <text evidence="1">The sequence shown here is derived from an EMBL/GenBank/DDBJ whole genome shotgun (WGS) entry which is preliminary data.</text>
</comment>
<protein>
    <submittedName>
        <fullName evidence="1">Uncharacterized protein</fullName>
    </submittedName>
</protein>
<gene>
    <name evidence="1" type="ORF">SKAU_G00223060</name>
</gene>
<name>A0A9Q1IVP3_SYNKA</name>
<dbReference type="Proteomes" id="UP001152622">
    <property type="component" value="Chromosome 7"/>
</dbReference>
<evidence type="ECO:0000313" key="1">
    <source>
        <dbReference type="EMBL" id="KAJ8354739.1"/>
    </source>
</evidence>
<sequence>MNLTVAMDMVKYTKTYGHQGPQPCHFEPARHPTELEQCILKITLLWECKTDARQLLCMLLTPPSVFIHTECV</sequence>
<keyword evidence="2" id="KW-1185">Reference proteome</keyword>
<evidence type="ECO:0000313" key="2">
    <source>
        <dbReference type="Proteomes" id="UP001152622"/>
    </source>
</evidence>